<organism evidence="1 2">
    <name type="scientific">Camellia lanceoleosa</name>
    <dbReference type="NCBI Taxonomy" id="1840588"/>
    <lineage>
        <taxon>Eukaryota</taxon>
        <taxon>Viridiplantae</taxon>
        <taxon>Streptophyta</taxon>
        <taxon>Embryophyta</taxon>
        <taxon>Tracheophyta</taxon>
        <taxon>Spermatophyta</taxon>
        <taxon>Magnoliopsida</taxon>
        <taxon>eudicotyledons</taxon>
        <taxon>Gunneridae</taxon>
        <taxon>Pentapetalae</taxon>
        <taxon>asterids</taxon>
        <taxon>Ericales</taxon>
        <taxon>Theaceae</taxon>
        <taxon>Camellia</taxon>
    </lineage>
</organism>
<protein>
    <submittedName>
        <fullName evidence="1">Hydroxymethylglutaryl-CoA synthase</fullName>
    </submittedName>
</protein>
<keyword evidence="2" id="KW-1185">Reference proteome</keyword>
<reference evidence="1 2" key="1">
    <citation type="journal article" date="2022" name="Plant J.">
        <title>Chromosome-level genome of Camellia lanceoleosa provides a valuable resource for understanding genome evolution and self-incompatibility.</title>
        <authorList>
            <person name="Gong W."/>
            <person name="Xiao S."/>
            <person name="Wang L."/>
            <person name="Liao Z."/>
            <person name="Chang Y."/>
            <person name="Mo W."/>
            <person name="Hu G."/>
            <person name="Li W."/>
            <person name="Zhao G."/>
            <person name="Zhu H."/>
            <person name="Hu X."/>
            <person name="Ji K."/>
            <person name="Xiang X."/>
            <person name="Song Q."/>
            <person name="Yuan D."/>
            <person name="Jin S."/>
            <person name="Zhang L."/>
        </authorList>
    </citation>
    <scope>NUCLEOTIDE SEQUENCE [LARGE SCALE GENOMIC DNA]</scope>
    <source>
        <strain evidence="1">SQ_2022a</strain>
    </source>
</reference>
<comment type="caution">
    <text evidence="1">The sequence shown here is derived from an EMBL/GenBank/DDBJ whole genome shotgun (WGS) entry which is preliminary data.</text>
</comment>
<gene>
    <name evidence="1" type="ORF">LOK49_LG07G01060</name>
</gene>
<evidence type="ECO:0000313" key="2">
    <source>
        <dbReference type="Proteomes" id="UP001060215"/>
    </source>
</evidence>
<name>A0ACC0GZ87_9ERIC</name>
<evidence type="ECO:0000313" key="1">
    <source>
        <dbReference type="EMBL" id="KAI8005989.1"/>
    </source>
</evidence>
<proteinExistence type="predicted"/>
<dbReference type="Proteomes" id="UP001060215">
    <property type="component" value="Chromosome 7"/>
</dbReference>
<accession>A0ACC0GZ87</accession>
<dbReference type="EMBL" id="CM045764">
    <property type="protein sequence ID" value="KAI8005989.1"/>
    <property type="molecule type" value="Genomic_DNA"/>
</dbReference>
<sequence length="181" mass="21048">MNLFSTLTGDESYQSRDLEKATQQVAKALYDAKVQPTTLVPKQVGNMYIVISMQRFASLIHKKHSSLHPFRLSNIAAVMKVDKKLKSSHEMYLYGGHVTSWKNDHGEELLFVSSKSWRAQRIDAHCSIFRNYSSRGFYNGEIYNIQPIYETQYLCWKDRAILMFEAQTMDYQLEAIEQFAD</sequence>